<comment type="caution">
    <text evidence="2">The sequence shown here is derived from an EMBL/GenBank/DDBJ whole genome shotgun (WGS) entry which is preliminary data.</text>
</comment>
<gene>
    <name evidence="2" type="ORF">CLV63_114180</name>
</gene>
<sequence length="335" mass="34625">MGQTVPMESVTGDAGALGWGLLGTQVDSVRHARVRLLGCDVDLFYRLDAEQDDYRRSVGAEALVRLGDLDCLLGLPVGMPVALSGLTDRERLLLRKVPRWAASTDRGAVVRHARFPLHADLVVARGSTWRSAVRRAGRFVPYCRRVALADRPPVRDEDAAAARMEAAYYGIGLVWAGPATDASGTDACAPGWFTTGGCAAGGLASTGLDSEGADSAGCAPKVAEVPGRGLEGSVPTGSLPARPGSPGRAPDGPDSARPHSTCPDSAGRGAAPVVLDVAPAAHSPLHRSPVQWEFAEAAYAALRRLGAVGVSRVSRPSASARATDGMAAQGSPPAR</sequence>
<feature type="compositionally biased region" description="Low complexity" evidence="1">
    <location>
        <begin position="313"/>
        <end position="322"/>
    </location>
</feature>
<reference evidence="2 3" key="1">
    <citation type="submission" date="2018-03" db="EMBL/GenBank/DDBJ databases">
        <title>Genomic Encyclopedia of Archaeal and Bacterial Type Strains, Phase II (KMG-II): from individual species to whole genera.</title>
        <authorList>
            <person name="Goeker M."/>
        </authorList>
    </citation>
    <scope>NUCLEOTIDE SEQUENCE [LARGE SCALE GENOMIC DNA]</scope>
    <source>
        <strain evidence="2 3">DSM 45312</strain>
    </source>
</reference>
<evidence type="ECO:0000313" key="3">
    <source>
        <dbReference type="Proteomes" id="UP000240542"/>
    </source>
</evidence>
<dbReference type="Proteomes" id="UP000240542">
    <property type="component" value="Unassembled WGS sequence"/>
</dbReference>
<evidence type="ECO:0000256" key="1">
    <source>
        <dbReference type="SAM" id="MobiDB-lite"/>
    </source>
</evidence>
<feature type="region of interest" description="Disordered" evidence="1">
    <location>
        <begin position="209"/>
        <end position="269"/>
    </location>
</feature>
<protein>
    <submittedName>
        <fullName evidence="2">Uncharacterized protein</fullName>
    </submittedName>
</protein>
<feature type="region of interest" description="Disordered" evidence="1">
    <location>
        <begin position="313"/>
        <end position="335"/>
    </location>
</feature>
<name>A0A2P8DEY1_9ACTN</name>
<dbReference type="AlphaFoldDB" id="A0A2P8DEY1"/>
<dbReference type="EMBL" id="PYGA01000014">
    <property type="protein sequence ID" value="PSK95747.1"/>
    <property type="molecule type" value="Genomic_DNA"/>
</dbReference>
<organism evidence="2 3">
    <name type="scientific">Murinocardiopsis flavida</name>
    <dbReference type="NCBI Taxonomy" id="645275"/>
    <lineage>
        <taxon>Bacteria</taxon>
        <taxon>Bacillati</taxon>
        <taxon>Actinomycetota</taxon>
        <taxon>Actinomycetes</taxon>
        <taxon>Streptosporangiales</taxon>
        <taxon>Nocardiopsidaceae</taxon>
        <taxon>Murinocardiopsis</taxon>
    </lineage>
</organism>
<accession>A0A2P8DEY1</accession>
<keyword evidence="3" id="KW-1185">Reference proteome</keyword>
<proteinExistence type="predicted"/>
<evidence type="ECO:0000313" key="2">
    <source>
        <dbReference type="EMBL" id="PSK95747.1"/>
    </source>
</evidence>